<reference evidence="1 2" key="1">
    <citation type="submission" date="2017-10" db="EMBL/GenBank/DDBJ databases">
        <title>Extensive intraspecific genome diversity in a model arbuscular mycorrhizal fungus.</title>
        <authorList>
            <person name="Chen E.C.H."/>
            <person name="Morin E."/>
            <person name="Baudet D."/>
            <person name="Noel J."/>
            <person name="Ndikumana S."/>
            <person name="Charron P."/>
            <person name="St-Onge C."/>
            <person name="Giorgi J."/>
            <person name="Grigoriev I.V."/>
            <person name="Roux C."/>
            <person name="Martin F.M."/>
            <person name="Corradi N."/>
        </authorList>
    </citation>
    <scope>NUCLEOTIDE SEQUENCE [LARGE SCALE GENOMIC DNA]</scope>
    <source>
        <strain evidence="1 2">A1</strain>
    </source>
</reference>
<dbReference type="InterPro" id="IPR032675">
    <property type="entry name" value="LRR_dom_sf"/>
</dbReference>
<protein>
    <recommendedName>
        <fullName evidence="3">F-box domain-containing protein</fullName>
    </recommendedName>
</protein>
<gene>
    <name evidence="1" type="ORF">RhiirA1_466065</name>
</gene>
<dbReference type="Proteomes" id="UP000232688">
    <property type="component" value="Unassembled WGS sequence"/>
</dbReference>
<proteinExistence type="predicted"/>
<evidence type="ECO:0008006" key="3">
    <source>
        <dbReference type="Google" id="ProtNLM"/>
    </source>
</evidence>
<evidence type="ECO:0000313" key="2">
    <source>
        <dbReference type="Proteomes" id="UP000232688"/>
    </source>
</evidence>
<dbReference type="EMBL" id="LLXH01000941">
    <property type="protein sequence ID" value="PKC61768.1"/>
    <property type="molecule type" value="Genomic_DNA"/>
</dbReference>
<comment type="caution">
    <text evidence="1">The sequence shown here is derived from an EMBL/GenBank/DDBJ whole genome shotgun (WGS) entry which is preliminary data.</text>
</comment>
<dbReference type="VEuPathDB" id="FungiDB:RhiirFUN_017020"/>
<name>A0A2N0REQ7_9GLOM</name>
<dbReference type="VEuPathDB" id="FungiDB:RhiirA1_466065"/>
<dbReference type="AlphaFoldDB" id="A0A2N0REQ7"/>
<sequence length="522" mass="61942">MSCSKIFSGDSPELTYEVIKNFQNDFSTLHSCILVNRLWCRLTIPLLWENPFSISTGNYSFIGIYLHNLNDDLKGYEIVELIPLNTLFNYPNFIKYLNIREFFSSVDKWVAIFKNSNPSKYNTVFIKLVHKLLFKIFIENEINLYTLEIEIFTYSNEYLNNIFELILQNTNFIHNIKNLKLFIYISHFSENNENMLVKNHLSQIINLHQNLKKILLSYDNIPLYQSLLLSKDYNCSNTLNTLVLYKINFNGIFNLNKIFEQLNVLESVHIIYCFPINIGVIQQIINLSKPFKLKSLLMDWTSQIDESFQSLLQKSGDYLEKFNFEFEYNRELIFKQQIFESIIKYCKNIKSLDLHENNNQIFYQIFKLIENIKHKLNYLSIRVTSYVNNNKCSSIILQNLGQILPSNLEYLHLNLYKIKASDFEIFLKNSQGTFIKKLLIRNSESQDILPPIKEYIMKKKRVKYLAIVNSSLEMISEYNSRYNEKELFSLHDEVKEFSLYNIKVQSYLSLVIRLSDFIKKIN</sequence>
<organism evidence="1 2">
    <name type="scientific">Rhizophagus irregularis</name>
    <dbReference type="NCBI Taxonomy" id="588596"/>
    <lineage>
        <taxon>Eukaryota</taxon>
        <taxon>Fungi</taxon>
        <taxon>Fungi incertae sedis</taxon>
        <taxon>Mucoromycota</taxon>
        <taxon>Glomeromycotina</taxon>
        <taxon>Glomeromycetes</taxon>
        <taxon>Glomerales</taxon>
        <taxon>Glomeraceae</taxon>
        <taxon>Rhizophagus</taxon>
    </lineage>
</organism>
<reference evidence="1 2" key="2">
    <citation type="submission" date="2017-10" db="EMBL/GenBank/DDBJ databases">
        <title>Genome analyses suggest a sexual origin of heterokaryosis in a supposedly ancient asexual fungus.</title>
        <authorList>
            <person name="Corradi N."/>
            <person name="Sedzielewska K."/>
            <person name="Noel J."/>
            <person name="Charron P."/>
            <person name="Farinelli L."/>
            <person name="Marton T."/>
            <person name="Kruger M."/>
            <person name="Pelin A."/>
            <person name="Brachmann A."/>
            <person name="Corradi N."/>
        </authorList>
    </citation>
    <scope>NUCLEOTIDE SEQUENCE [LARGE SCALE GENOMIC DNA]</scope>
    <source>
        <strain evidence="1 2">A1</strain>
    </source>
</reference>
<accession>A0A2N0REQ7</accession>
<dbReference type="VEuPathDB" id="FungiDB:FUN_014086"/>
<dbReference type="Gene3D" id="3.80.10.10">
    <property type="entry name" value="Ribonuclease Inhibitor"/>
    <property type="match status" value="1"/>
</dbReference>
<evidence type="ECO:0000313" key="1">
    <source>
        <dbReference type="EMBL" id="PKC61768.1"/>
    </source>
</evidence>